<evidence type="ECO:0000256" key="3">
    <source>
        <dbReference type="ARBA" id="ARBA00022692"/>
    </source>
</evidence>
<sequence length="571" mass="63403">MATSSHVHPTARQVTAEDSTSLQRLLSEEEEVEDDMDVPQVMETEWQGMTRSQAFNLYTSHFLSTWNMRTYEFAVVIFTAAAYPETLVAASIRGIVRNLANICFSSAVGRAIDQAPDRFKILIRTILANRVAVIGASTIWYFLLLGNHSNVIKAMQFACILVFGVIEAVSANGNMLAMERDWVPALKAPDGQPYDLTNLNAVMRRIDLICKLAAPIFISTVISLTGVRTGAAVVGCMSAVSWGLEYWCARRVWLGNAQLRVPKVVRNPGGNGSSEGLTRWQKLALGLKGYGQGFKNYFGSSVWIPSMSLALLHMSLLSYGAVFITYLLSVGYSLELITIARAAGSLVEISSTVVTPVGVKLLGKAHDHGGRYQQIDEERDDEINEQTILNDEDRPKTPGRTETGLERLGLWGISWQLINLVPVVFALWSMKPQTPSTAPSNLLSRFLSSTTAPPITAITLFFFLSLSRLGLWIYDLTTQQLTQTLVAPSQRSSFSGVEYSFVSIFEMTQLVSAIIFSRPDQFKWLALGSLCVVTTSTVAYAGWVWKMRGHLLHWEKFWKAYSHDLLDERTQ</sequence>
<proteinExistence type="inferred from homology"/>
<feature type="transmembrane region" description="Helical" evidence="6">
    <location>
        <begin position="127"/>
        <end position="145"/>
    </location>
</feature>
<comment type="similarity">
    <text evidence="6">Belongs to the ferroportin (FP) (TC 2.A.100) family. SLC40A subfamily.</text>
</comment>
<evidence type="ECO:0000256" key="7">
    <source>
        <dbReference type="SAM" id="MobiDB-lite"/>
    </source>
</evidence>
<evidence type="ECO:0000256" key="1">
    <source>
        <dbReference type="ARBA" id="ARBA00004141"/>
    </source>
</evidence>
<dbReference type="Proteomes" id="UP000256645">
    <property type="component" value="Unassembled WGS sequence"/>
</dbReference>
<evidence type="ECO:0000256" key="2">
    <source>
        <dbReference type="ARBA" id="ARBA00022448"/>
    </source>
</evidence>
<evidence type="ECO:0000313" key="9">
    <source>
        <dbReference type="Proteomes" id="UP000256645"/>
    </source>
</evidence>
<feature type="transmembrane region" description="Helical" evidence="6">
    <location>
        <begin position="408"/>
        <end position="430"/>
    </location>
</feature>
<keyword evidence="4 6" id="KW-1133">Transmembrane helix</keyword>
<feature type="transmembrane region" description="Helical" evidence="6">
    <location>
        <begin position="151"/>
        <end position="170"/>
    </location>
</feature>
<keyword evidence="6" id="KW-0406">Ion transport</keyword>
<dbReference type="Pfam" id="PF06963">
    <property type="entry name" value="FPN1"/>
    <property type="match status" value="2"/>
</dbReference>
<dbReference type="PANTHER" id="PTHR11660">
    <property type="entry name" value="SOLUTE CARRIER FAMILY 40 MEMBER"/>
    <property type="match status" value="1"/>
</dbReference>
<dbReference type="GO" id="GO:0005381">
    <property type="term" value="F:iron ion transmembrane transporter activity"/>
    <property type="evidence" value="ECO:0007669"/>
    <property type="project" value="UniProtKB-UniRule"/>
</dbReference>
<dbReference type="InterPro" id="IPR009716">
    <property type="entry name" value="Ferroportin-1"/>
</dbReference>
<comment type="caution">
    <text evidence="8">The sequence shown here is derived from an EMBL/GenBank/DDBJ whole genome shotgun (WGS) entry which is preliminary data.</text>
</comment>
<comment type="caution">
    <text evidence="6">Lacks conserved residue(s) required for the propagation of feature annotation.</text>
</comment>
<keyword evidence="9" id="KW-1185">Reference proteome</keyword>
<organism evidence="8 9">
    <name type="scientific">Coleophoma cylindrospora</name>
    <dbReference type="NCBI Taxonomy" id="1849047"/>
    <lineage>
        <taxon>Eukaryota</taxon>
        <taxon>Fungi</taxon>
        <taxon>Dikarya</taxon>
        <taxon>Ascomycota</taxon>
        <taxon>Pezizomycotina</taxon>
        <taxon>Leotiomycetes</taxon>
        <taxon>Helotiales</taxon>
        <taxon>Dermateaceae</taxon>
        <taxon>Coleophoma</taxon>
    </lineage>
</organism>
<gene>
    <name evidence="8" type="ORF">BP6252_01121</name>
</gene>
<evidence type="ECO:0000256" key="4">
    <source>
        <dbReference type="ARBA" id="ARBA00022989"/>
    </source>
</evidence>
<comment type="function">
    <text evidence="6">May be involved in iron transport and iron homeostasis.</text>
</comment>
<keyword evidence="5 6" id="KW-0472">Membrane</keyword>
<feature type="transmembrane region" description="Helical" evidence="6">
    <location>
        <begin position="302"/>
        <end position="328"/>
    </location>
</feature>
<dbReference type="PANTHER" id="PTHR11660:SF57">
    <property type="entry name" value="SOLUTE CARRIER FAMILY 40 MEMBER"/>
    <property type="match status" value="1"/>
</dbReference>
<dbReference type="STRING" id="1849047.A0A3D8SRZ4"/>
<name>A0A3D8SRZ4_9HELO</name>
<comment type="subcellular location">
    <subcellularLocation>
        <location evidence="1 6">Membrane</location>
        <topology evidence="1 6">Multi-pass membrane protein</topology>
    </subcellularLocation>
</comment>
<dbReference type="OrthoDB" id="648861at2759"/>
<dbReference type="GO" id="GO:0016020">
    <property type="term" value="C:membrane"/>
    <property type="evidence" value="ECO:0007669"/>
    <property type="project" value="UniProtKB-SubCell"/>
</dbReference>
<reference evidence="8 9" key="1">
    <citation type="journal article" date="2018" name="IMA Fungus">
        <title>IMA Genome-F 9: Draft genome sequence of Annulohypoxylon stygium, Aspergillus mulundensis, Berkeleyomyces basicola (syn. Thielaviopsis basicola), Ceratocystis smalleyi, two Cercospora beticola strains, Coleophoma cylindrospora, Fusarium fracticaudum, Phialophora cf. hyalina, and Morchella septimelata.</title>
        <authorList>
            <person name="Wingfield B.D."/>
            <person name="Bills G.F."/>
            <person name="Dong Y."/>
            <person name="Huang W."/>
            <person name="Nel W.J."/>
            <person name="Swalarsk-Parry B.S."/>
            <person name="Vaghefi N."/>
            <person name="Wilken P.M."/>
            <person name="An Z."/>
            <person name="de Beer Z.W."/>
            <person name="De Vos L."/>
            <person name="Chen L."/>
            <person name="Duong T.A."/>
            <person name="Gao Y."/>
            <person name="Hammerbacher A."/>
            <person name="Kikkert J.R."/>
            <person name="Li Y."/>
            <person name="Li H."/>
            <person name="Li K."/>
            <person name="Li Q."/>
            <person name="Liu X."/>
            <person name="Ma X."/>
            <person name="Naidoo K."/>
            <person name="Pethybridge S.J."/>
            <person name="Sun J."/>
            <person name="Steenkamp E.T."/>
            <person name="van der Nest M.A."/>
            <person name="van Wyk S."/>
            <person name="Wingfield M.J."/>
            <person name="Xiong C."/>
            <person name="Yue Q."/>
            <person name="Zhang X."/>
        </authorList>
    </citation>
    <scope>NUCLEOTIDE SEQUENCE [LARGE SCALE GENOMIC DNA]</scope>
    <source>
        <strain evidence="8 9">BP6252</strain>
    </source>
</reference>
<protein>
    <recommendedName>
        <fullName evidence="6">Solute carrier family 40 member</fullName>
    </recommendedName>
</protein>
<feature type="transmembrane region" description="Helical" evidence="6">
    <location>
        <begin position="442"/>
        <end position="464"/>
    </location>
</feature>
<evidence type="ECO:0000256" key="6">
    <source>
        <dbReference type="RuleBase" id="RU365065"/>
    </source>
</evidence>
<feature type="transmembrane region" description="Helical" evidence="6">
    <location>
        <begin position="524"/>
        <end position="545"/>
    </location>
</feature>
<accession>A0A3D8SRZ4</accession>
<dbReference type="AlphaFoldDB" id="A0A3D8SRZ4"/>
<keyword evidence="3 6" id="KW-0812">Transmembrane</keyword>
<keyword evidence="2 6" id="KW-0813">Transport</keyword>
<evidence type="ECO:0000313" key="8">
    <source>
        <dbReference type="EMBL" id="RDW89089.1"/>
    </source>
</evidence>
<dbReference type="EMBL" id="PDLM01000001">
    <property type="protein sequence ID" value="RDW89089.1"/>
    <property type="molecule type" value="Genomic_DNA"/>
</dbReference>
<feature type="region of interest" description="Disordered" evidence="7">
    <location>
        <begin position="1"/>
        <end position="22"/>
    </location>
</feature>
<evidence type="ECO:0000256" key="5">
    <source>
        <dbReference type="ARBA" id="ARBA00023136"/>
    </source>
</evidence>